<dbReference type="InterPro" id="IPR018130">
    <property type="entry name" value="Ribosomal_uS2_CS"/>
</dbReference>
<evidence type="ECO:0000313" key="6">
    <source>
        <dbReference type="EMBL" id="KAK87799.1"/>
    </source>
</evidence>
<evidence type="ECO:0000256" key="3">
    <source>
        <dbReference type="ARBA" id="ARBA00023274"/>
    </source>
</evidence>
<dbReference type="GO" id="GO:0006412">
    <property type="term" value="P:translation"/>
    <property type="evidence" value="ECO:0007669"/>
    <property type="project" value="UniProtKB-UniRule"/>
</dbReference>
<dbReference type="PANTHER" id="PTHR12534">
    <property type="entry name" value="30S RIBOSOMAL PROTEIN S2 PROKARYOTIC AND ORGANELLAR"/>
    <property type="match status" value="1"/>
</dbReference>
<accession>A0A158M0V2</accession>
<dbReference type="CDD" id="cd01425">
    <property type="entry name" value="RPS2"/>
    <property type="match status" value="1"/>
</dbReference>
<dbReference type="GO" id="GO:0022627">
    <property type="term" value="C:cytosolic small ribosomal subunit"/>
    <property type="evidence" value="ECO:0007669"/>
    <property type="project" value="TreeGrafter"/>
</dbReference>
<comment type="similarity">
    <text evidence="1 5">Belongs to the universal ribosomal protein uS2 family.</text>
</comment>
<evidence type="ECO:0000313" key="7">
    <source>
        <dbReference type="Proteomes" id="UP000026682"/>
    </source>
</evidence>
<evidence type="ECO:0000256" key="5">
    <source>
        <dbReference type="HAMAP-Rule" id="MF_00291"/>
    </source>
</evidence>
<dbReference type="Proteomes" id="UP000026682">
    <property type="component" value="Unassembled WGS sequence"/>
</dbReference>
<keyword evidence="3 5" id="KW-0687">Ribonucleoprotein</keyword>
<protein>
    <recommendedName>
        <fullName evidence="4 5">Small ribosomal subunit protein uS2</fullName>
    </recommendedName>
</protein>
<name>A0A158M0V2_9BORD</name>
<dbReference type="InterPro" id="IPR005706">
    <property type="entry name" value="Ribosomal_uS2_bac/mit/plastid"/>
</dbReference>
<dbReference type="InterPro" id="IPR001865">
    <property type="entry name" value="Ribosomal_uS2"/>
</dbReference>
<dbReference type="NCBIfam" id="TIGR01011">
    <property type="entry name" value="rpsB_bact"/>
    <property type="match status" value="1"/>
</dbReference>
<sequence length="296" mass="32741">MWHDRPTRFLQIILSGNGASQEIARLATQGAGDPVQARRKTQPSEIVMSLMREMLEAGVHFGHQTRYWNPKMAPYIFGHRNKIHIINLEQTVGKFQEATKFVKQIAARGGNVLFVGTKRAARELVAAEAQRCGMPYVDARWLGGMLTNFKTVKSSIKRLKDMEVMVADGSVERLTKKEGLLFQRELDKLNKSIGGIKDMNGLPDALFVIDVGYHKIAVAEARTLGIPVVAVVDTNHSPDGVDYIIPGNDDSARAIELYAKGMADAVLEGREQNLNGLVEEIAEGQEEFVEVQEGQA</sequence>
<dbReference type="FunFam" id="1.10.287.610:FF:000001">
    <property type="entry name" value="30S ribosomal protein S2"/>
    <property type="match status" value="1"/>
</dbReference>
<dbReference type="Pfam" id="PF00318">
    <property type="entry name" value="Ribosomal_S2"/>
    <property type="match status" value="1"/>
</dbReference>
<reference evidence="6 7" key="1">
    <citation type="submission" date="2014-03" db="EMBL/GenBank/DDBJ databases">
        <title>Genome sequence of Bordetella holmseii.</title>
        <authorList>
            <person name="Harvill E."/>
            <person name="Goodfield L.L."/>
            <person name="Ivanov Y."/>
            <person name="Meyer J.A."/>
            <person name="Newth C."/>
            <person name="Cassiday P."/>
            <person name="Tondella M.L."/>
            <person name="Liao P."/>
            <person name="Zimmerman J."/>
            <person name="Meert K."/>
            <person name="Wessel D."/>
            <person name="Berger J."/>
            <person name="Dean J.M."/>
            <person name="Holubkov R."/>
            <person name="Burr J."/>
            <person name="Liu T."/>
            <person name="Brinkac L.M."/>
            <person name="Sanka R."/>
            <person name="Kim M."/>
            <person name="Losada L."/>
        </authorList>
    </citation>
    <scope>NUCLEOTIDE SEQUENCE [LARGE SCALE GENOMIC DNA]</scope>
    <source>
        <strain evidence="6 7">CDC-H585-BH</strain>
    </source>
</reference>
<dbReference type="STRING" id="35814.BBB42_09545"/>
<dbReference type="PANTHER" id="PTHR12534:SF0">
    <property type="entry name" value="SMALL RIBOSOMAL SUBUNIT PROTEIN US2M"/>
    <property type="match status" value="1"/>
</dbReference>
<dbReference type="HAMAP" id="MF_00291_B">
    <property type="entry name" value="Ribosomal_uS2_B"/>
    <property type="match status" value="1"/>
</dbReference>
<dbReference type="InterPro" id="IPR023591">
    <property type="entry name" value="Ribosomal_uS2_flav_dom_sf"/>
</dbReference>
<dbReference type="PATRIC" id="fig|1331206.3.peg.3112"/>
<dbReference type="Gene3D" id="3.40.50.10490">
    <property type="entry name" value="Glucose-6-phosphate isomerase like protein, domain 1"/>
    <property type="match status" value="1"/>
</dbReference>
<evidence type="ECO:0000256" key="4">
    <source>
        <dbReference type="ARBA" id="ARBA00035256"/>
    </source>
</evidence>
<dbReference type="GO" id="GO:0003735">
    <property type="term" value="F:structural constituent of ribosome"/>
    <property type="evidence" value="ECO:0007669"/>
    <property type="project" value="InterPro"/>
</dbReference>
<proteinExistence type="inferred from homology"/>
<dbReference type="Gene3D" id="1.10.287.610">
    <property type="entry name" value="Helix hairpin bin"/>
    <property type="match status" value="1"/>
</dbReference>
<keyword evidence="2 5" id="KW-0689">Ribosomal protein</keyword>
<dbReference type="PROSITE" id="PS00962">
    <property type="entry name" value="RIBOSOMAL_S2_1"/>
    <property type="match status" value="1"/>
</dbReference>
<evidence type="ECO:0000256" key="1">
    <source>
        <dbReference type="ARBA" id="ARBA00006242"/>
    </source>
</evidence>
<organism evidence="6 7">
    <name type="scientific">Bordetella holmesii CDC-H585-BH</name>
    <dbReference type="NCBI Taxonomy" id="1331206"/>
    <lineage>
        <taxon>Bacteria</taxon>
        <taxon>Pseudomonadati</taxon>
        <taxon>Pseudomonadota</taxon>
        <taxon>Betaproteobacteria</taxon>
        <taxon>Burkholderiales</taxon>
        <taxon>Alcaligenaceae</taxon>
        <taxon>Bordetella</taxon>
    </lineage>
</organism>
<comment type="caution">
    <text evidence="6">The sequence shown here is derived from an EMBL/GenBank/DDBJ whole genome shotgun (WGS) entry which is preliminary data.</text>
</comment>
<dbReference type="AlphaFoldDB" id="A0A158M0V2"/>
<dbReference type="EMBL" id="JFZZ01000130">
    <property type="protein sequence ID" value="KAK87799.1"/>
    <property type="molecule type" value="Genomic_DNA"/>
</dbReference>
<dbReference type="SUPFAM" id="SSF52313">
    <property type="entry name" value="Ribosomal protein S2"/>
    <property type="match status" value="1"/>
</dbReference>
<dbReference type="PRINTS" id="PR00395">
    <property type="entry name" value="RIBOSOMALS2"/>
</dbReference>
<evidence type="ECO:0000256" key="2">
    <source>
        <dbReference type="ARBA" id="ARBA00022980"/>
    </source>
</evidence>
<gene>
    <name evidence="5 6" type="primary">rpsB</name>
    <name evidence="6" type="ORF">L497_1231</name>
</gene>